<evidence type="ECO:0000313" key="3">
    <source>
        <dbReference type="Proteomes" id="UP000198415"/>
    </source>
</evidence>
<organism evidence="2 3">
    <name type="scientific">Actinoplanes regularis</name>
    <dbReference type="NCBI Taxonomy" id="52697"/>
    <lineage>
        <taxon>Bacteria</taxon>
        <taxon>Bacillati</taxon>
        <taxon>Actinomycetota</taxon>
        <taxon>Actinomycetes</taxon>
        <taxon>Micromonosporales</taxon>
        <taxon>Micromonosporaceae</taxon>
        <taxon>Actinoplanes</taxon>
    </lineage>
</organism>
<sequence>MIITGRSAVIDGSGTRSRETTIFFFEGERSGLSKPRSPLAGFWALLVGGGLLTVLTVALQPATDVRGCSNYGGNGNGTAFDDDGWDLLYHLLLLAWLLAVVVEQLLPVTWNGRKAGPIVARALLALVTAVAASCCVGFKLLLLCH</sequence>
<keyword evidence="1" id="KW-0812">Transmembrane</keyword>
<proteinExistence type="predicted"/>
<protein>
    <submittedName>
        <fullName evidence="2">Uncharacterized protein</fullName>
    </submittedName>
</protein>
<dbReference type="Proteomes" id="UP000198415">
    <property type="component" value="Unassembled WGS sequence"/>
</dbReference>
<dbReference type="EMBL" id="FZNR01000005">
    <property type="protein sequence ID" value="SNR77623.1"/>
    <property type="molecule type" value="Genomic_DNA"/>
</dbReference>
<reference evidence="2 3" key="1">
    <citation type="submission" date="2017-06" db="EMBL/GenBank/DDBJ databases">
        <authorList>
            <person name="Kim H.J."/>
            <person name="Triplett B.A."/>
        </authorList>
    </citation>
    <scope>NUCLEOTIDE SEQUENCE [LARGE SCALE GENOMIC DNA]</scope>
    <source>
        <strain evidence="2 3">DSM 43151</strain>
    </source>
</reference>
<keyword evidence="1" id="KW-1133">Transmembrane helix</keyword>
<feature type="transmembrane region" description="Helical" evidence="1">
    <location>
        <begin position="118"/>
        <end position="142"/>
    </location>
</feature>
<evidence type="ECO:0000256" key="1">
    <source>
        <dbReference type="SAM" id="Phobius"/>
    </source>
</evidence>
<gene>
    <name evidence="2" type="ORF">SAMN06264365_105384</name>
</gene>
<keyword evidence="3" id="KW-1185">Reference proteome</keyword>
<accession>A0A238Z414</accession>
<name>A0A238Z414_9ACTN</name>
<keyword evidence="1" id="KW-0472">Membrane</keyword>
<evidence type="ECO:0000313" key="2">
    <source>
        <dbReference type="EMBL" id="SNR77623.1"/>
    </source>
</evidence>
<dbReference type="AlphaFoldDB" id="A0A238Z414"/>
<feature type="transmembrane region" description="Helical" evidence="1">
    <location>
        <begin position="87"/>
        <end position="106"/>
    </location>
</feature>
<feature type="transmembrane region" description="Helical" evidence="1">
    <location>
        <begin position="39"/>
        <end position="59"/>
    </location>
</feature>